<dbReference type="EMBL" id="CP034928">
    <property type="protein sequence ID" value="QAA77056.1"/>
    <property type="molecule type" value="Genomic_DNA"/>
</dbReference>
<dbReference type="AlphaFoldDB" id="A0A410FVF8"/>
<accession>A0A410FVF8</accession>
<dbReference type="KEGG" id="bih:BIP78_1290"/>
<name>A0A410FVF8_BIPS1</name>
<gene>
    <name evidence="1" type="ORF">BIP78_1290</name>
</gene>
<dbReference type="Proteomes" id="UP000287233">
    <property type="component" value="Chromosome"/>
</dbReference>
<reference evidence="2" key="1">
    <citation type="submission" date="2018-12" db="EMBL/GenBank/DDBJ databases">
        <title>Complete genome sequence of an uncultured bacterium of the candidate phylum Bipolaricaulota.</title>
        <authorList>
            <person name="Kadnikov V.V."/>
            <person name="Mardanov A.V."/>
            <person name="Beletsky A.V."/>
            <person name="Frank Y.A."/>
            <person name="Karnachuk O.V."/>
            <person name="Ravin N.V."/>
        </authorList>
    </citation>
    <scope>NUCLEOTIDE SEQUENCE [LARGE SCALE GENOMIC DNA]</scope>
</reference>
<evidence type="ECO:0000313" key="1">
    <source>
        <dbReference type="EMBL" id="QAA77056.1"/>
    </source>
</evidence>
<evidence type="ECO:0000313" key="2">
    <source>
        <dbReference type="Proteomes" id="UP000287233"/>
    </source>
</evidence>
<sequence length="43" mass="4642">MVAHTSGMGNRNIRSCPVVCVVDVGQSDPPQPHRARTSYAHLP</sequence>
<organism evidence="1 2">
    <name type="scientific">Bipolaricaulis sibiricus</name>
    <dbReference type="NCBI Taxonomy" id="2501609"/>
    <lineage>
        <taxon>Bacteria</taxon>
        <taxon>Candidatus Bipolaricaulota</taxon>
        <taxon>Candidatus Bipolaricaulia</taxon>
        <taxon>Candidatus Bipolaricaulales</taxon>
        <taxon>Candidatus Bipolaricaulaceae</taxon>
        <taxon>Candidatus Bipolaricaulis</taxon>
    </lineage>
</organism>
<proteinExistence type="predicted"/>
<protein>
    <submittedName>
        <fullName evidence="1">Uncharacterized protein</fullName>
    </submittedName>
</protein>